<evidence type="ECO:0000256" key="3">
    <source>
        <dbReference type="ARBA" id="ARBA00022737"/>
    </source>
</evidence>
<evidence type="ECO:0000313" key="11">
    <source>
        <dbReference type="EMBL" id="KAK5983024.1"/>
    </source>
</evidence>
<dbReference type="GO" id="GO:0006537">
    <property type="term" value="P:glutamate biosynthetic process"/>
    <property type="evidence" value="ECO:0007669"/>
    <property type="project" value="TreeGrafter"/>
</dbReference>
<keyword evidence="12" id="KW-1185">Reference proteome</keyword>
<organism evidence="11 12">
    <name type="scientific">Trichostrongylus colubriformis</name>
    <name type="common">Black scour worm</name>
    <dbReference type="NCBI Taxonomy" id="6319"/>
    <lineage>
        <taxon>Eukaryota</taxon>
        <taxon>Metazoa</taxon>
        <taxon>Ecdysozoa</taxon>
        <taxon>Nematoda</taxon>
        <taxon>Chromadorea</taxon>
        <taxon>Rhabditida</taxon>
        <taxon>Rhabditina</taxon>
        <taxon>Rhabditomorpha</taxon>
        <taxon>Strongyloidea</taxon>
        <taxon>Trichostrongylidae</taxon>
        <taxon>Trichostrongylus</taxon>
    </lineage>
</organism>
<sequence>MFGLRTDDPRLKPMMKKLKEIEKQEEEKMNEVLEPKHWKLNREQFKECVACSVDLIVQALQNNLVIPLWGAFVDEIRIFYQECNEICDGTVASYIPQLARQSPKQWGVSICTVDGQRISFGDSKAHFCIQSVSKAFNYAIAASDLGADYVHSYVGQEPSGRFFNEICLDSKNKPHNPMVNSGAIIVTALIKNTMNMADRFDYVITQYRKIAGGEYIGFNNATFLSERATADRNYALSYYMKEKKCFPPETTSLTDAIDFYFQLCSIEGNCESLSVMAATLANGGVCPITNEKCIDSNPCRDVLSLMYSCGMYDASGQFSFSVGLPAKSGVSGVMIVVVPNVMGIALWSPPLDKMGNSRRGVEFCKKLIAKFNFHNYDCLLHTTSNKIDPRRRDIRERDAVMPAMYVARSRDMVALRRLYMQGVDLSASDYDRRTPLHVAACEGDLNMVKFLINVAKVDVDARDRWNRSALDDARFFKHTDCVEFLERAIARPEARRTQSISSGDSDNEDPPTETGHRLVFGLGTPDHP</sequence>
<proteinExistence type="inferred from homology"/>
<evidence type="ECO:0000256" key="4">
    <source>
        <dbReference type="ARBA" id="ARBA00022801"/>
    </source>
</evidence>
<reference evidence="11 12" key="1">
    <citation type="submission" date="2019-10" db="EMBL/GenBank/DDBJ databases">
        <title>Assembly and Annotation for the nematode Trichostrongylus colubriformis.</title>
        <authorList>
            <person name="Martin J."/>
        </authorList>
    </citation>
    <scope>NUCLEOTIDE SEQUENCE [LARGE SCALE GENOMIC DNA]</scope>
    <source>
        <strain evidence="11">G859</strain>
        <tissue evidence="11">Whole worm</tissue>
    </source>
</reference>
<keyword evidence="4" id="KW-0378">Hydrolase</keyword>
<dbReference type="EMBL" id="WIXE01004467">
    <property type="protein sequence ID" value="KAK5983024.1"/>
    <property type="molecule type" value="Genomic_DNA"/>
</dbReference>
<dbReference type="SUPFAM" id="SSF48403">
    <property type="entry name" value="Ankyrin repeat"/>
    <property type="match status" value="1"/>
</dbReference>
<dbReference type="InterPro" id="IPR012338">
    <property type="entry name" value="Beta-lactam/transpept-like"/>
</dbReference>
<comment type="catalytic activity">
    <reaction evidence="6">
        <text>L-glutamine + H2O = L-glutamate + NH4(+)</text>
        <dbReference type="Rhea" id="RHEA:15889"/>
        <dbReference type="ChEBI" id="CHEBI:15377"/>
        <dbReference type="ChEBI" id="CHEBI:28938"/>
        <dbReference type="ChEBI" id="CHEBI:29985"/>
        <dbReference type="ChEBI" id="CHEBI:58359"/>
        <dbReference type="EC" id="3.5.1.2"/>
    </reaction>
</comment>
<comment type="caution">
    <text evidence="11">The sequence shown here is derived from an EMBL/GenBank/DDBJ whole genome shotgun (WGS) entry which is preliminary data.</text>
</comment>
<evidence type="ECO:0000259" key="10">
    <source>
        <dbReference type="Pfam" id="PF17959"/>
    </source>
</evidence>
<dbReference type="GO" id="GO:0004359">
    <property type="term" value="F:glutaminase activity"/>
    <property type="evidence" value="ECO:0007669"/>
    <property type="project" value="UniProtKB-EC"/>
</dbReference>
<feature type="repeat" description="ANK" evidence="8">
    <location>
        <begin position="431"/>
        <end position="453"/>
    </location>
</feature>
<dbReference type="PANTHER" id="PTHR12544:SF7">
    <property type="entry name" value="GLUTAMINASE 2-RELATED"/>
    <property type="match status" value="1"/>
</dbReference>
<evidence type="ECO:0000256" key="2">
    <source>
        <dbReference type="ARBA" id="ARBA00012918"/>
    </source>
</evidence>
<gene>
    <name evidence="11" type="ORF">GCK32_003332</name>
</gene>
<dbReference type="SUPFAM" id="SSF56601">
    <property type="entry name" value="beta-lactamase/transpeptidase-like"/>
    <property type="match status" value="1"/>
</dbReference>
<dbReference type="PROSITE" id="PS50088">
    <property type="entry name" value="ANK_REPEAT"/>
    <property type="match status" value="1"/>
</dbReference>
<dbReference type="InterPro" id="IPR015868">
    <property type="entry name" value="Glutaminase"/>
</dbReference>
<evidence type="ECO:0000256" key="7">
    <source>
        <dbReference type="ARBA" id="ARBA00077251"/>
    </source>
</evidence>
<dbReference type="FunFam" id="3.40.710.10:FF:000008">
    <property type="entry name" value="Glutaminase, isoform E"/>
    <property type="match status" value="1"/>
</dbReference>
<dbReference type="AlphaFoldDB" id="A0AAN8IQG4"/>
<dbReference type="Pfam" id="PF04960">
    <property type="entry name" value="Glutaminase"/>
    <property type="match status" value="1"/>
</dbReference>
<evidence type="ECO:0000256" key="6">
    <source>
        <dbReference type="ARBA" id="ARBA00049534"/>
    </source>
</evidence>
<evidence type="ECO:0000256" key="1">
    <source>
        <dbReference type="ARBA" id="ARBA00011076"/>
    </source>
</evidence>
<dbReference type="InterPro" id="IPR041541">
    <property type="entry name" value="Glutaminase_EF-hand"/>
</dbReference>
<evidence type="ECO:0000256" key="9">
    <source>
        <dbReference type="SAM" id="MobiDB-lite"/>
    </source>
</evidence>
<dbReference type="Proteomes" id="UP001331761">
    <property type="component" value="Unassembled WGS sequence"/>
</dbReference>
<feature type="region of interest" description="Disordered" evidence="9">
    <location>
        <begin position="495"/>
        <end position="528"/>
    </location>
</feature>
<protein>
    <recommendedName>
        <fullName evidence="2">glutaminase</fullName>
        <ecNumber evidence="2">3.5.1.2</ecNumber>
    </recommendedName>
    <alternativeName>
        <fullName evidence="7">L-glutamine amidohydrolase</fullName>
    </alternativeName>
</protein>
<dbReference type="Gene3D" id="1.25.40.20">
    <property type="entry name" value="Ankyrin repeat-containing domain"/>
    <property type="match status" value="1"/>
</dbReference>
<dbReference type="PROSITE" id="PS50297">
    <property type="entry name" value="ANK_REP_REGION"/>
    <property type="match status" value="1"/>
</dbReference>
<dbReference type="HAMAP" id="MF_00313">
    <property type="entry name" value="Glutaminase"/>
    <property type="match status" value="1"/>
</dbReference>
<dbReference type="InterPro" id="IPR002110">
    <property type="entry name" value="Ankyrin_rpt"/>
</dbReference>
<evidence type="ECO:0000256" key="5">
    <source>
        <dbReference type="ARBA" id="ARBA00023043"/>
    </source>
</evidence>
<feature type="domain" description="Glutaminase EF-hand" evidence="10">
    <location>
        <begin position="2"/>
        <end position="67"/>
    </location>
</feature>
<dbReference type="NCBIfam" id="TIGR03814">
    <property type="entry name" value="Gln_ase"/>
    <property type="match status" value="1"/>
</dbReference>
<dbReference type="PANTHER" id="PTHR12544">
    <property type="entry name" value="GLUTAMINASE"/>
    <property type="match status" value="1"/>
</dbReference>
<dbReference type="EC" id="3.5.1.2" evidence="2"/>
<keyword evidence="3" id="KW-0677">Repeat</keyword>
<dbReference type="SMART" id="SM00248">
    <property type="entry name" value="ANK"/>
    <property type="match status" value="2"/>
</dbReference>
<evidence type="ECO:0000313" key="12">
    <source>
        <dbReference type="Proteomes" id="UP001331761"/>
    </source>
</evidence>
<dbReference type="Pfam" id="PF17959">
    <property type="entry name" value="EF-hand_14"/>
    <property type="match status" value="1"/>
</dbReference>
<dbReference type="FunFam" id="1.25.40.20:FF:000069">
    <property type="entry name" value="Glutaminase, isoform E"/>
    <property type="match status" value="1"/>
</dbReference>
<accession>A0AAN8IQG4</accession>
<dbReference type="Gene3D" id="3.40.710.10">
    <property type="entry name" value="DD-peptidase/beta-lactamase superfamily"/>
    <property type="match status" value="1"/>
</dbReference>
<comment type="similarity">
    <text evidence="1">Belongs to the glutaminase family.</text>
</comment>
<dbReference type="GO" id="GO:0006543">
    <property type="term" value="P:L-glutamine catabolic process"/>
    <property type="evidence" value="ECO:0007669"/>
    <property type="project" value="TreeGrafter"/>
</dbReference>
<keyword evidence="5 8" id="KW-0040">ANK repeat</keyword>
<name>A0AAN8IQG4_TRICO</name>
<dbReference type="InterPro" id="IPR036770">
    <property type="entry name" value="Ankyrin_rpt-contain_sf"/>
</dbReference>
<dbReference type="Gene3D" id="1.10.238.210">
    <property type="match status" value="1"/>
</dbReference>
<dbReference type="Pfam" id="PF12796">
    <property type="entry name" value="Ank_2"/>
    <property type="match status" value="1"/>
</dbReference>
<evidence type="ECO:0000256" key="8">
    <source>
        <dbReference type="PROSITE-ProRule" id="PRU00023"/>
    </source>
</evidence>